<name>A0ABN9BUM6_9NEOB</name>
<keyword evidence="2" id="KW-1185">Reference proteome</keyword>
<dbReference type="EMBL" id="CATNWA010005990">
    <property type="protein sequence ID" value="CAI9551178.1"/>
    <property type="molecule type" value="Genomic_DNA"/>
</dbReference>
<proteinExistence type="predicted"/>
<reference evidence="1" key="1">
    <citation type="submission" date="2023-05" db="EMBL/GenBank/DDBJ databases">
        <authorList>
            <person name="Stuckert A."/>
        </authorList>
    </citation>
    <scope>NUCLEOTIDE SEQUENCE</scope>
</reference>
<protein>
    <submittedName>
        <fullName evidence="1">Uncharacterized protein</fullName>
    </submittedName>
</protein>
<gene>
    <name evidence="1" type="ORF">SPARVUS_LOCUS3696306</name>
</gene>
<evidence type="ECO:0000313" key="2">
    <source>
        <dbReference type="Proteomes" id="UP001162483"/>
    </source>
</evidence>
<comment type="caution">
    <text evidence="1">The sequence shown here is derived from an EMBL/GenBank/DDBJ whole genome shotgun (WGS) entry which is preliminary data.</text>
</comment>
<organism evidence="1 2">
    <name type="scientific">Staurois parvus</name>
    <dbReference type="NCBI Taxonomy" id="386267"/>
    <lineage>
        <taxon>Eukaryota</taxon>
        <taxon>Metazoa</taxon>
        <taxon>Chordata</taxon>
        <taxon>Craniata</taxon>
        <taxon>Vertebrata</taxon>
        <taxon>Euteleostomi</taxon>
        <taxon>Amphibia</taxon>
        <taxon>Batrachia</taxon>
        <taxon>Anura</taxon>
        <taxon>Neobatrachia</taxon>
        <taxon>Ranoidea</taxon>
        <taxon>Ranidae</taxon>
        <taxon>Staurois</taxon>
    </lineage>
</organism>
<sequence length="49" mass="5471">MAVLTGEKYVLFTHRPLPFLCSSVITGCWRGISGRDPVIDSCSRQWTSV</sequence>
<dbReference type="Proteomes" id="UP001162483">
    <property type="component" value="Unassembled WGS sequence"/>
</dbReference>
<accession>A0ABN9BUM6</accession>
<evidence type="ECO:0000313" key="1">
    <source>
        <dbReference type="EMBL" id="CAI9551178.1"/>
    </source>
</evidence>